<reference evidence="3" key="1">
    <citation type="journal article" date="2017" name="bioRxiv">
        <title>Comparative analysis of the genomes of Stylophora pistillata and Acropora digitifera provides evidence for extensive differences between species of corals.</title>
        <authorList>
            <person name="Voolstra C.R."/>
            <person name="Li Y."/>
            <person name="Liew Y.J."/>
            <person name="Baumgarten S."/>
            <person name="Zoccola D."/>
            <person name="Flot J.-F."/>
            <person name="Tambutte S."/>
            <person name="Allemand D."/>
            <person name="Aranda M."/>
        </authorList>
    </citation>
    <scope>NUCLEOTIDE SEQUENCE [LARGE SCALE GENOMIC DNA]</scope>
</reference>
<gene>
    <name evidence="2" type="ORF">AWC38_SpisGene14192</name>
</gene>
<evidence type="ECO:0000313" key="3">
    <source>
        <dbReference type="Proteomes" id="UP000225706"/>
    </source>
</evidence>
<evidence type="ECO:0000256" key="1">
    <source>
        <dbReference type="SAM" id="Coils"/>
    </source>
</evidence>
<dbReference type="Proteomes" id="UP000225706">
    <property type="component" value="Unassembled WGS sequence"/>
</dbReference>
<keyword evidence="3" id="KW-1185">Reference proteome</keyword>
<keyword evidence="1" id="KW-0175">Coiled coil</keyword>
<evidence type="ECO:0000313" key="2">
    <source>
        <dbReference type="EMBL" id="PFX21320.1"/>
    </source>
</evidence>
<name>A0A2B4RXN4_STYPI</name>
<dbReference type="EMBL" id="LSMT01000282">
    <property type="protein sequence ID" value="PFX21320.1"/>
    <property type="molecule type" value="Genomic_DNA"/>
</dbReference>
<dbReference type="AlphaFoldDB" id="A0A2B4RXN4"/>
<comment type="caution">
    <text evidence="2">The sequence shown here is derived from an EMBL/GenBank/DDBJ whole genome shotgun (WGS) entry which is preliminary data.</text>
</comment>
<sequence>MSRTQLPSIFPWSKAKLKHRELVELDVPSKRRGRKPPPTKSVCVELHNVEGSSETFRKEIEQQRNPKDVIVPEDIIEIDGIEDKTDQVHRSQKEENNVETLKDLKAKLESLEKDLEECKQQLCSANKELDQLKESSALVILELEQCQGDLHHRNRPFLQDKIRTKISGGVKFV</sequence>
<protein>
    <submittedName>
        <fullName evidence="2">Uncharacterized protein</fullName>
    </submittedName>
</protein>
<feature type="coiled-coil region" evidence="1">
    <location>
        <begin position="91"/>
        <end position="135"/>
    </location>
</feature>
<organism evidence="2 3">
    <name type="scientific">Stylophora pistillata</name>
    <name type="common">Smooth cauliflower coral</name>
    <dbReference type="NCBI Taxonomy" id="50429"/>
    <lineage>
        <taxon>Eukaryota</taxon>
        <taxon>Metazoa</taxon>
        <taxon>Cnidaria</taxon>
        <taxon>Anthozoa</taxon>
        <taxon>Hexacorallia</taxon>
        <taxon>Scleractinia</taxon>
        <taxon>Astrocoeniina</taxon>
        <taxon>Pocilloporidae</taxon>
        <taxon>Stylophora</taxon>
    </lineage>
</organism>
<proteinExistence type="predicted"/>
<accession>A0A2B4RXN4</accession>